<evidence type="ECO:0000313" key="3">
    <source>
        <dbReference type="Proteomes" id="UP001153269"/>
    </source>
</evidence>
<evidence type="ECO:0000313" key="2">
    <source>
        <dbReference type="EMBL" id="CAB1447908.1"/>
    </source>
</evidence>
<feature type="region of interest" description="Disordered" evidence="1">
    <location>
        <begin position="56"/>
        <end position="75"/>
    </location>
</feature>
<accession>A0A9N7Z2W3</accession>
<reference evidence="2" key="1">
    <citation type="submission" date="2020-03" db="EMBL/GenBank/DDBJ databases">
        <authorList>
            <person name="Weist P."/>
        </authorList>
    </citation>
    <scope>NUCLEOTIDE SEQUENCE</scope>
</reference>
<keyword evidence="3" id="KW-1185">Reference proteome</keyword>
<evidence type="ECO:0000256" key="1">
    <source>
        <dbReference type="SAM" id="MobiDB-lite"/>
    </source>
</evidence>
<comment type="caution">
    <text evidence="2">The sequence shown here is derived from an EMBL/GenBank/DDBJ whole genome shotgun (WGS) entry which is preliminary data.</text>
</comment>
<gene>
    <name evidence="2" type="ORF">PLEPLA_LOCUS35576</name>
</gene>
<dbReference type="EMBL" id="CADEAL010003959">
    <property type="protein sequence ID" value="CAB1447908.1"/>
    <property type="molecule type" value="Genomic_DNA"/>
</dbReference>
<name>A0A9N7Z2W3_PLEPL</name>
<dbReference type="Proteomes" id="UP001153269">
    <property type="component" value="Unassembled WGS sequence"/>
</dbReference>
<proteinExistence type="predicted"/>
<organism evidence="2 3">
    <name type="scientific">Pleuronectes platessa</name>
    <name type="common">European plaice</name>
    <dbReference type="NCBI Taxonomy" id="8262"/>
    <lineage>
        <taxon>Eukaryota</taxon>
        <taxon>Metazoa</taxon>
        <taxon>Chordata</taxon>
        <taxon>Craniata</taxon>
        <taxon>Vertebrata</taxon>
        <taxon>Euteleostomi</taxon>
        <taxon>Actinopterygii</taxon>
        <taxon>Neopterygii</taxon>
        <taxon>Teleostei</taxon>
        <taxon>Neoteleostei</taxon>
        <taxon>Acanthomorphata</taxon>
        <taxon>Carangaria</taxon>
        <taxon>Pleuronectiformes</taxon>
        <taxon>Pleuronectoidei</taxon>
        <taxon>Pleuronectidae</taxon>
        <taxon>Pleuronectes</taxon>
    </lineage>
</organism>
<dbReference type="AlphaFoldDB" id="A0A9N7Z2W3"/>
<sequence>MSHRAGEKDGVRVSQEWKLKKEQDRSDSRKKSGWEFQIQSKVAQIHRLIQVQEGMCPHTNVTGTNTRRRRRRRRNQWDKLFVSECETAPPSTGCSLRASWGMRLHRHAAQHTSH</sequence>
<feature type="region of interest" description="Disordered" evidence="1">
    <location>
        <begin position="1"/>
        <end position="33"/>
    </location>
</feature>
<protein>
    <submittedName>
        <fullName evidence="2">Uncharacterized protein</fullName>
    </submittedName>
</protein>